<keyword evidence="9" id="KW-1185">Reference proteome</keyword>
<accession>A0A4T1ZV66</accession>
<comment type="caution">
    <text evidence="8">The sequence shown here is derived from an EMBL/GenBank/DDBJ whole genome shotgun (WGS) entry which is preliminary data.</text>
</comment>
<evidence type="ECO:0000256" key="3">
    <source>
        <dbReference type="ARBA" id="ARBA00023136"/>
    </source>
</evidence>
<sequence>MKHWIIAALCVFSLAGCSSEYIISTTDGQLLTSDGKPKLDKGTGMIEFTDSEGRKQQIPQSSVKQMLER</sequence>
<evidence type="ECO:0000313" key="9">
    <source>
        <dbReference type="Proteomes" id="UP000307541"/>
    </source>
</evidence>
<dbReference type="InterPro" id="IPR010920">
    <property type="entry name" value="LSM_dom_sf"/>
</dbReference>
<organism evidence="8 9">
    <name type="scientific">Pseudomonas leptonychotis</name>
    <dbReference type="NCBI Taxonomy" id="2448482"/>
    <lineage>
        <taxon>Bacteria</taxon>
        <taxon>Pseudomonadati</taxon>
        <taxon>Pseudomonadota</taxon>
        <taxon>Gammaproteobacteria</taxon>
        <taxon>Pseudomonadales</taxon>
        <taxon>Pseudomonadaceae</taxon>
        <taxon>Pseudomonas</taxon>
    </lineage>
</organism>
<dbReference type="RefSeq" id="WP_136664533.1">
    <property type="nucleotide sequence ID" value="NZ_RFLV01000002.1"/>
</dbReference>
<keyword evidence="4" id="KW-0564">Palmitate</keyword>
<keyword evidence="5 8" id="KW-0449">Lipoprotein</keyword>
<evidence type="ECO:0000256" key="4">
    <source>
        <dbReference type="ARBA" id="ARBA00023139"/>
    </source>
</evidence>
<dbReference type="AlphaFoldDB" id="A0A4T1ZV66"/>
<evidence type="ECO:0000256" key="5">
    <source>
        <dbReference type="ARBA" id="ARBA00023288"/>
    </source>
</evidence>
<evidence type="ECO:0000256" key="2">
    <source>
        <dbReference type="ARBA" id="ARBA00022729"/>
    </source>
</evidence>
<dbReference type="Gene3D" id="2.30.30.100">
    <property type="match status" value="1"/>
</dbReference>
<evidence type="ECO:0000313" key="8">
    <source>
        <dbReference type="EMBL" id="TIH08047.1"/>
    </source>
</evidence>
<feature type="region of interest" description="Disordered" evidence="6">
    <location>
        <begin position="50"/>
        <end position="69"/>
    </location>
</feature>
<dbReference type="OrthoDB" id="6520455at2"/>
<proteinExistence type="predicted"/>
<feature type="compositionally biased region" description="Polar residues" evidence="6">
    <location>
        <begin position="57"/>
        <end position="69"/>
    </location>
</feature>
<dbReference type="Proteomes" id="UP000307541">
    <property type="component" value="Unassembled WGS sequence"/>
</dbReference>
<dbReference type="EMBL" id="RFLV01000002">
    <property type="protein sequence ID" value="TIH08047.1"/>
    <property type="molecule type" value="Genomic_DNA"/>
</dbReference>
<dbReference type="PANTHER" id="PTHR37011:SF1">
    <property type="entry name" value="POT FAMILY PEPTIDE TRANSPORT PROTEIN"/>
    <property type="match status" value="1"/>
</dbReference>
<evidence type="ECO:0000259" key="7">
    <source>
        <dbReference type="Pfam" id="PF06004"/>
    </source>
</evidence>
<name>A0A4T1ZV66_9PSED</name>
<dbReference type="InterPro" id="IPR010305">
    <property type="entry name" value="YgdI/YgdR-like"/>
</dbReference>
<keyword evidence="3" id="KW-0472">Membrane</keyword>
<protein>
    <submittedName>
        <fullName evidence="8">YgdI/YgdR family lipoprotein</fullName>
    </submittedName>
</protein>
<dbReference type="NCBIfam" id="NF033216">
    <property type="entry name" value="lipo_YgdI_YgdR"/>
    <property type="match status" value="1"/>
</dbReference>
<keyword evidence="2" id="KW-0732">Signal</keyword>
<dbReference type="Pfam" id="PF06004">
    <property type="entry name" value="DUF903"/>
    <property type="match status" value="1"/>
</dbReference>
<feature type="domain" description="Lipoprotein YgdI/YgdR-like SH3-like" evidence="7">
    <location>
        <begin position="20"/>
        <end position="68"/>
    </location>
</feature>
<dbReference type="PANTHER" id="PTHR37011">
    <property type="entry name" value="POT FAMILY PEPTIDE TRANSPORT PROTEIN-RELATED"/>
    <property type="match status" value="1"/>
</dbReference>
<dbReference type="InterPro" id="IPR047807">
    <property type="entry name" value="YgdI/YgdR-like_SH3-like"/>
</dbReference>
<evidence type="ECO:0000256" key="6">
    <source>
        <dbReference type="SAM" id="MobiDB-lite"/>
    </source>
</evidence>
<keyword evidence="1" id="KW-1003">Cell membrane</keyword>
<evidence type="ECO:0000256" key="1">
    <source>
        <dbReference type="ARBA" id="ARBA00022475"/>
    </source>
</evidence>
<reference evidence="8 9" key="1">
    <citation type="submission" date="2018-10" db="EMBL/GenBank/DDBJ databases">
        <title>Pseudomonas leptonychotis sp. nov., isolated from Weddell seals in Antarctica.</title>
        <authorList>
            <person name="Novakova D."/>
            <person name="Svec P."/>
            <person name="Kralova S."/>
            <person name="Kristofova L."/>
            <person name="Zeman M."/>
            <person name="Pantucek R."/>
            <person name="Maslanova I."/>
            <person name="Sedlacek I."/>
        </authorList>
    </citation>
    <scope>NUCLEOTIDE SEQUENCE [LARGE SCALE GENOMIC DNA]</scope>
    <source>
        <strain evidence="8 9">CCM 8849</strain>
    </source>
</reference>
<dbReference type="SUPFAM" id="SSF50182">
    <property type="entry name" value="Sm-like ribonucleoproteins"/>
    <property type="match status" value="1"/>
</dbReference>
<gene>
    <name evidence="8" type="ORF">D8779_10990</name>
</gene>
<dbReference type="PROSITE" id="PS51257">
    <property type="entry name" value="PROKAR_LIPOPROTEIN"/>
    <property type="match status" value="1"/>
</dbReference>